<dbReference type="EMBL" id="LXQA010066693">
    <property type="protein sequence ID" value="MCI07796.1"/>
    <property type="molecule type" value="Genomic_DNA"/>
</dbReference>
<evidence type="ECO:0000259" key="1">
    <source>
        <dbReference type="Pfam" id="PF13966"/>
    </source>
</evidence>
<comment type="caution">
    <text evidence="2">The sequence shown here is derived from an EMBL/GenBank/DDBJ whole genome shotgun (WGS) entry which is preliminary data.</text>
</comment>
<sequence>MHDGHTLMNLSTQQIVDTTLTIKDTLIETGNWDLNFLTTHLPQTVVNQLVAIPSPKETDGPDSLGWIGTNTRQFTVQSAYYLQRGNYLPIAGNWKSLWNWKGPHRIQTFMWIAAHERLLTNYRRSIWGNGIDPTCPTCGNGDETIIHVLRDCVYATQ</sequence>
<dbReference type="Proteomes" id="UP000265520">
    <property type="component" value="Unassembled WGS sequence"/>
</dbReference>
<reference evidence="2 3" key="1">
    <citation type="journal article" date="2018" name="Front. Plant Sci.">
        <title>Red Clover (Trifolium pratense) and Zigzag Clover (T. medium) - A Picture of Genomic Similarities and Differences.</title>
        <authorList>
            <person name="Dluhosova J."/>
            <person name="Istvanek J."/>
            <person name="Nedelnik J."/>
            <person name="Repkova J."/>
        </authorList>
    </citation>
    <scope>NUCLEOTIDE SEQUENCE [LARGE SCALE GENOMIC DNA]</scope>
    <source>
        <strain evidence="3">cv. 10/8</strain>
        <tissue evidence="2">Leaf</tissue>
    </source>
</reference>
<evidence type="ECO:0000313" key="3">
    <source>
        <dbReference type="Proteomes" id="UP000265520"/>
    </source>
</evidence>
<evidence type="ECO:0000313" key="2">
    <source>
        <dbReference type="EMBL" id="MCI07796.1"/>
    </source>
</evidence>
<dbReference type="AlphaFoldDB" id="A0A392P960"/>
<dbReference type="Pfam" id="PF13966">
    <property type="entry name" value="zf-RVT"/>
    <property type="match status" value="1"/>
</dbReference>
<organism evidence="2 3">
    <name type="scientific">Trifolium medium</name>
    <dbReference type="NCBI Taxonomy" id="97028"/>
    <lineage>
        <taxon>Eukaryota</taxon>
        <taxon>Viridiplantae</taxon>
        <taxon>Streptophyta</taxon>
        <taxon>Embryophyta</taxon>
        <taxon>Tracheophyta</taxon>
        <taxon>Spermatophyta</taxon>
        <taxon>Magnoliopsida</taxon>
        <taxon>eudicotyledons</taxon>
        <taxon>Gunneridae</taxon>
        <taxon>Pentapetalae</taxon>
        <taxon>rosids</taxon>
        <taxon>fabids</taxon>
        <taxon>Fabales</taxon>
        <taxon>Fabaceae</taxon>
        <taxon>Papilionoideae</taxon>
        <taxon>50 kb inversion clade</taxon>
        <taxon>NPAAA clade</taxon>
        <taxon>Hologalegina</taxon>
        <taxon>IRL clade</taxon>
        <taxon>Trifolieae</taxon>
        <taxon>Trifolium</taxon>
    </lineage>
</organism>
<name>A0A392P960_9FABA</name>
<feature type="domain" description="Reverse transcriptase zinc-binding" evidence="1">
    <location>
        <begin position="74"/>
        <end position="156"/>
    </location>
</feature>
<proteinExistence type="predicted"/>
<feature type="non-terminal residue" evidence="2">
    <location>
        <position position="157"/>
    </location>
</feature>
<protein>
    <submittedName>
        <fullName evidence="2">Ribonuclease H</fullName>
    </submittedName>
</protein>
<accession>A0A392P960</accession>
<dbReference type="InterPro" id="IPR026960">
    <property type="entry name" value="RVT-Znf"/>
</dbReference>
<keyword evidence="3" id="KW-1185">Reference proteome</keyword>